<protein>
    <recommendedName>
        <fullName evidence="6">Carbohydrate kinase FGGY C-terminal domain-containing protein</fullName>
    </recommendedName>
</protein>
<evidence type="ECO:0000313" key="8">
    <source>
        <dbReference type="Proteomes" id="UP000276991"/>
    </source>
</evidence>
<dbReference type="SUPFAM" id="SSF53067">
    <property type="entry name" value="Actin-like ATPase domain"/>
    <property type="match status" value="1"/>
</dbReference>
<dbReference type="PANTHER" id="PTHR10196">
    <property type="entry name" value="SUGAR KINASE"/>
    <property type="match status" value="1"/>
</dbReference>
<name>A0A498SJA1_ACAVI</name>
<dbReference type="AlphaFoldDB" id="A0A498SJA1"/>
<sequence>MHQKWKKRQFQYPEQMALYLYPVLLVFIRHIGIQQHVTQEMIEAICTDMSHNQKIKALKVDGGMTVNSFFLQLLSDILGIDVVKSSNTEASSWGAAMVAAIGAQIISFEDIRKYHVEDEIIIQTPKISDNERQLMIRRWKKGIRRARGWLKDE</sequence>
<evidence type="ECO:0000256" key="1">
    <source>
        <dbReference type="ARBA" id="ARBA00009156"/>
    </source>
</evidence>
<feature type="domain" description="Carbohydrate kinase FGGY C-terminal" evidence="6">
    <location>
        <begin position="48"/>
        <end position="102"/>
    </location>
</feature>
<comment type="similarity">
    <text evidence="1">Belongs to the FGGY kinase family.</text>
</comment>
<keyword evidence="4" id="KW-0418">Kinase</keyword>
<dbReference type="GO" id="GO:0006071">
    <property type="term" value="P:glycerol metabolic process"/>
    <property type="evidence" value="ECO:0007669"/>
    <property type="project" value="TreeGrafter"/>
</dbReference>
<dbReference type="GO" id="GO:0005524">
    <property type="term" value="F:ATP binding"/>
    <property type="evidence" value="ECO:0007669"/>
    <property type="project" value="UniProtKB-KW"/>
</dbReference>
<gene>
    <name evidence="7" type="ORF">NAV_LOCUS5913</name>
</gene>
<evidence type="ECO:0000259" key="6">
    <source>
        <dbReference type="Pfam" id="PF02782"/>
    </source>
</evidence>
<dbReference type="OrthoDB" id="5422795at2759"/>
<dbReference type="GO" id="GO:0006641">
    <property type="term" value="P:triglyceride metabolic process"/>
    <property type="evidence" value="ECO:0007669"/>
    <property type="project" value="TreeGrafter"/>
</dbReference>
<evidence type="ECO:0000256" key="3">
    <source>
        <dbReference type="ARBA" id="ARBA00022741"/>
    </source>
</evidence>
<evidence type="ECO:0000256" key="4">
    <source>
        <dbReference type="ARBA" id="ARBA00022777"/>
    </source>
</evidence>
<keyword evidence="5" id="KW-0067">ATP-binding</keyword>
<dbReference type="InterPro" id="IPR018485">
    <property type="entry name" value="FGGY_C"/>
</dbReference>
<evidence type="ECO:0000256" key="5">
    <source>
        <dbReference type="ARBA" id="ARBA00022840"/>
    </source>
</evidence>
<reference evidence="7 8" key="1">
    <citation type="submission" date="2018-08" db="EMBL/GenBank/DDBJ databases">
        <authorList>
            <person name="Laetsch R D."/>
            <person name="Stevens L."/>
            <person name="Kumar S."/>
            <person name="Blaxter L. M."/>
        </authorList>
    </citation>
    <scope>NUCLEOTIDE SEQUENCE [LARGE SCALE GENOMIC DNA]</scope>
</reference>
<dbReference type="Proteomes" id="UP000276991">
    <property type="component" value="Unassembled WGS sequence"/>
</dbReference>
<organism evidence="7 8">
    <name type="scientific">Acanthocheilonema viteae</name>
    <name type="common">Filarial nematode worm</name>
    <name type="synonym">Dipetalonema viteae</name>
    <dbReference type="NCBI Taxonomy" id="6277"/>
    <lineage>
        <taxon>Eukaryota</taxon>
        <taxon>Metazoa</taxon>
        <taxon>Ecdysozoa</taxon>
        <taxon>Nematoda</taxon>
        <taxon>Chromadorea</taxon>
        <taxon>Rhabditida</taxon>
        <taxon>Spirurina</taxon>
        <taxon>Spiruromorpha</taxon>
        <taxon>Filarioidea</taxon>
        <taxon>Onchocercidae</taxon>
        <taxon>Acanthocheilonema</taxon>
    </lineage>
</organism>
<evidence type="ECO:0000313" key="7">
    <source>
        <dbReference type="EMBL" id="VBB31122.1"/>
    </source>
</evidence>
<keyword evidence="8" id="KW-1185">Reference proteome</keyword>
<dbReference type="STRING" id="6277.A0A498SJA1"/>
<accession>A0A498SJA1</accession>
<keyword evidence="3" id="KW-0547">Nucleotide-binding</keyword>
<dbReference type="Pfam" id="PF02782">
    <property type="entry name" value="FGGY_C"/>
    <property type="match status" value="1"/>
</dbReference>
<dbReference type="Gene3D" id="3.30.420.40">
    <property type="match status" value="1"/>
</dbReference>
<keyword evidence="2" id="KW-0808">Transferase</keyword>
<dbReference type="PANTHER" id="PTHR10196:SF69">
    <property type="entry name" value="GLYCEROL KINASE"/>
    <property type="match status" value="1"/>
</dbReference>
<proteinExistence type="inferred from homology"/>
<evidence type="ECO:0000256" key="2">
    <source>
        <dbReference type="ARBA" id="ARBA00022679"/>
    </source>
</evidence>
<dbReference type="GO" id="GO:0004370">
    <property type="term" value="F:glycerol kinase activity"/>
    <property type="evidence" value="ECO:0007669"/>
    <property type="project" value="TreeGrafter"/>
</dbReference>
<dbReference type="GO" id="GO:0005739">
    <property type="term" value="C:mitochondrion"/>
    <property type="evidence" value="ECO:0007669"/>
    <property type="project" value="TreeGrafter"/>
</dbReference>
<dbReference type="InterPro" id="IPR043129">
    <property type="entry name" value="ATPase_NBD"/>
</dbReference>
<dbReference type="GO" id="GO:0046167">
    <property type="term" value="P:glycerol-3-phosphate biosynthetic process"/>
    <property type="evidence" value="ECO:0007669"/>
    <property type="project" value="TreeGrafter"/>
</dbReference>
<dbReference type="EMBL" id="UPTC01001112">
    <property type="protein sequence ID" value="VBB31122.1"/>
    <property type="molecule type" value="Genomic_DNA"/>
</dbReference>